<evidence type="ECO:0000313" key="1">
    <source>
        <dbReference type="EMBL" id="KAF6161703.1"/>
    </source>
</evidence>
<reference evidence="1 2" key="1">
    <citation type="journal article" date="2020" name="IScience">
        <title>Genome Sequencing of the Endangered Kingdonia uniflora (Circaeasteraceae, Ranunculales) Reveals Potential Mechanisms of Evolutionary Specialization.</title>
        <authorList>
            <person name="Sun Y."/>
            <person name="Deng T."/>
            <person name="Zhang A."/>
            <person name="Moore M.J."/>
            <person name="Landis J.B."/>
            <person name="Lin N."/>
            <person name="Zhang H."/>
            <person name="Zhang X."/>
            <person name="Huang J."/>
            <person name="Zhang X."/>
            <person name="Sun H."/>
            <person name="Wang H."/>
        </authorList>
    </citation>
    <scope>NUCLEOTIDE SEQUENCE [LARGE SCALE GENOMIC DNA]</scope>
    <source>
        <strain evidence="1">TB1705</strain>
        <tissue evidence="1">Leaf</tissue>
    </source>
</reference>
<comment type="caution">
    <text evidence="1">The sequence shown here is derived from an EMBL/GenBank/DDBJ whole genome shotgun (WGS) entry which is preliminary data.</text>
</comment>
<dbReference type="AlphaFoldDB" id="A0A7J7N3J6"/>
<proteinExistence type="predicted"/>
<sequence>MQSEIFIFASPRNRHIALVRVAMERRRGLRKSRLAALGHTSEKHLGARGNVKGIFLALLDDLNHLAVHLEKLPKSSTTSSHDPHSVTSNGVLDLNEIVFDREVEAQSVLMFFSNRAGRLIKVPSCSYQWLLNILSQENPYIHFHDVHRYHLIGREKVNNGDEVCNEN</sequence>
<accession>A0A7J7N3J6</accession>
<gene>
    <name evidence="1" type="ORF">GIB67_029147</name>
</gene>
<evidence type="ECO:0000313" key="2">
    <source>
        <dbReference type="Proteomes" id="UP000541444"/>
    </source>
</evidence>
<name>A0A7J7N3J6_9MAGN</name>
<keyword evidence="2" id="KW-1185">Reference proteome</keyword>
<protein>
    <submittedName>
        <fullName evidence="1">Uncharacterized protein</fullName>
    </submittedName>
</protein>
<dbReference type="EMBL" id="JACGCM010001110">
    <property type="protein sequence ID" value="KAF6161703.1"/>
    <property type="molecule type" value="Genomic_DNA"/>
</dbReference>
<dbReference type="Proteomes" id="UP000541444">
    <property type="component" value="Unassembled WGS sequence"/>
</dbReference>
<organism evidence="1 2">
    <name type="scientific">Kingdonia uniflora</name>
    <dbReference type="NCBI Taxonomy" id="39325"/>
    <lineage>
        <taxon>Eukaryota</taxon>
        <taxon>Viridiplantae</taxon>
        <taxon>Streptophyta</taxon>
        <taxon>Embryophyta</taxon>
        <taxon>Tracheophyta</taxon>
        <taxon>Spermatophyta</taxon>
        <taxon>Magnoliopsida</taxon>
        <taxon>Ranunculales</taxon>
        <taxon>Circaeasteraceae</taxon>
        <taxon>Kingdonia</taxon>
    </lineage>
</organism>